<evidence type="ECO:0000313" key="2">
    <source>
        <dbReference type="Proteomes" id="UP000451471"/>
    </source>
</evidence>
<proteinExistence type="predicted"/>
<sequence length="147" mass="15555">MRALPVLLVCCVLLAGCVSGLTLPGESPNTETDNGTVYVVESGETVRVGVGFDGVRELHPESTDSEAIAFESASFSPGSSSVAQSLPPYYVWDARTDVEGIVEYSVAEDAESGDYPVTVTAWSDGDHSHENGTTERIVIRVVENESG</sequence>
<gene>
    <name evidence="1" type="ORF">GQS65_11450</name>
</gene>
<dbReference type="EMBL" id="WSZK01000017">
    <property type="protein sequence ID" value="MWG35095.1"/>
    <property type="molecule type" value="Genomic_DNA"/>
</dbReference>
<comment type="caution">
    <text evidence="1">The sequence shown here is derived from an EMBL/GenBank/DDBJ whole genome shotgun (WGS) entry which is preliminary data.</text>
</comment>
<name>A0A6B0GSL7_9EURY</name>
<dbReference type="RefSeq" id="WP_158204782.1">
    <property type="nucleotide sequence ID" value="NZ_WSZK01000017.1"/>
</dbReference>
<keyword evidence="2" id="KW-1185">Reference proteome</keyword>
<organism evidence="1 2">
    <name type="scientific">Halomarina oriensis</name>
    <dbReference type="NCBI Taxonomy" id="671145"/>
    <lineage>
        <taxon>Archaea</taxon>
        <taxon>Methanobacteriati</taxon>
        <taxon>Methanobacteriota</taxon>
        <taxon>Stenosarchaea group</taxon>
        <taxon>Halobacteria</taxon>
        <taxon>Halobacteriales</taxon>
        <taxon>Natronomonadaceae</taxon>
        <taxon>Halomarina</taxon>
    </lineage>
</organism>
<accession>A0A6B0GSL7</accession>
<reference evidence="1 2" key="1">
    <citation type="submission" date="2019-12" db="EMBL/GenBank/DDBJ databases">
        <title>Halocatena pleomorpha gen. nov. sp. nov., an extremely halophilic archaeon of family Halobacteriaceae isolated from saltpan soil.</title>
        <authorList>
            <person name="Pal Y."/>
            <person name="Verma A."/>
            <person name="Krishnamurthi S."/>
            <person name="Kumar P."/>
        </authorList>
    </citation>
    <scope>NUCLEOTIDE SEQUENCE [LARGE SCALE GENOMIC DNA]</scope>
    <source>
        <strain evidence="1 2">JCM 16495</strain>
    </source>
</reference>
<dbReference type="AlphaFoldDB" id="A0A6B0GSL7"/>
<protein>
    <submittedName>
        <fullName evidence="1">Uncharacterized protein</fullName>
    </submittedName>
</protein>
<dbReference type="PROSITE" id="PS51257">
    <property type="entry name" value="PROKAR_LIPOPROTEIN"/>
    <property type="match status" value="1"/>
</dbReference>
<evidence type="ECO:0000313" key="1">
    <source>
        <dbReference type="EMBL" id="MWG35095.1"/>
    </source>
</evidence>
<dbReference type="Proteomes" id="UP000451471">
    <property type="component" value="Unassembled WGS sequence"/>
</dbReference>